<reference evidence="2" key="2">
    <citation type="submission" date="2016-05" db="EMBL/GenBank/DDBJ databases">
        <title>Comparative analysis highlights variable genome content of wheat rusts and divergence of the mating loci.</title>
        <authorList>
            <person name="Cuomo C.A."/>
            <person name="Bakkeren G."/>
            <person name="Szabo L."/>
            <person name="Khalil H."/>
            <person name="Joly D."/>
            <person name="Goldberg J."/>
            <person name="Young S."/>
            <person name="Zeng Q."/>
            <person name="Fellers J."/>
        </authorList>
    </citation>
    <scope>NUCLEOTIDE SEQUENCE [LARGE SCALE GENOMIC DNA]</scope>
    <source>
        <strain evidence="2">1-1 BBBD Race 1</strain>
    </source>
</reference>
<evidence type="ECO:0000313" key="3">
    <source>
        <dbReference type="EnsemblFungi" id="PTTG_25237-t43_1-p1"/>
    </source>
</evidence>
<accession>A0A180H3U0</accession>
<reference evidence="3 4" key="3">
    <citation type="journal article" date="2017" name="G3 (Bethesda)">
        <title>Comparative analysis highlights variable genome content of wheat rusts and divergence of the mating loci.</title>
        <authorList>
            <person name="Cuomo C.A."/>
            <person name="Bakkeren G."/>
            <person name="Khalil H.B."/>
            <person name="Panwar V."/>
            <person name="Joly D."/>
            <person name="Linning R."/>
            <person name="Sakthikumar S."/>
            <person name="Song X."/>
            <person name="Adiconis X."/>
            <person name="Fan L."/>
            <person name="Goldberg J.M."/>
            <person name="Levin J.Z."/>
            <person name="Young S."/>
            <person name="Zeng Q."/>
            <person name="Anikster Y."/>
            <person name="Bruce M."/>
            <person name="Wang M."/>
            <person name="Yin C."/>
            <person name="McCallum B."/>
            <person name="Szabo L.J."/>
            <person name="Hulbert S."/>
            <person name="Chen X."/>
            <person name="Fellers J.P."/>
        </authorList>
    </citation>
    <scope>NUCLEOTIDE SEQUENCE</scope>
    <source>
        <strain evidence="4">Isolate 1-1 / race 1 (BBBD)</strain>
        <strain evidence="3">isolate 1-1 / race 1 (BBBD)</strain>
    </source>
</reference>
<dbReference type="AlphaFoldDB" id="A0A180H3U0"/>
<proteinExistence type="predicted"/>
<dbReference type="EMBL" id="ADAS02000002">
    <property type="protein sequence ID" value="OAV99640.1"/>
    <property type="molecule type" value="Genomic_DNA"/>
</dbReference>
<name>A0A180H3U0_PUCT1</name>
<dbReference type="EnsemblFungi" id="PTTG_25237-t43_1">
    <property type="protein sequence ID" value="PTTG_25237-t43_1-p1"/>
    <property type="gene ID" value="PTTG_25237"/>
</dbReference>
<organism evidence="2">
    <name type="scientific">Puccinia triticina (isolate 1-1 / race 1 (BBBD))</name>
    <name type="common">Brown leaf rust fungus</name>
    <dbReference type="NCBI Taxonomy" id="630390"/>
    <lineage>
        <taxon>Eukaryota</taxon>
        <taxon>Fungi</taxon>
        <taxon>Dikarya</taxon>
        <taxon>Basidiomycota</taxon>
        <taxon>Pucciniomycotina</taxon>
        <taxon>Pucciniomycetes</taxon>
        <taxon>Pucciniales</taxon>
        <taxon>Pucciniaceae</taxon>
        <taxon>Puccinia</taxon>
    </lineage>
</organism>
<dbReference type="Proteomes" id="UP000005240">
    <property type="component" value="Unassembled WGS sequence"/>
</dbReference>
<reference evidence="2" key="1">
    <citation type="submission" date="2009-11" db="EMBL/GenBank/DDBJ databases">
        <authorList>
            <consortium name="The Broad Institute Genome Sequencing Platform"/>
            <person name="Ward D."/>
            <person name="Feldgarden M."/>
            <person name="Earl A."/>
            <person name="Young S.K."/>
            <person name="Zeng Q."/>
            <person name="Koehrsen M."/>
            <person name="Alvarado L."/>
            <person name="Berlin A."/>
            <person name="Bochicchio J."/>
            <person name="Borenstein D."/>
            <person name="Chapman S.B."/>
            <person name="Chen Z."/>
            <person name="Engels R."/>
            <person name="Freedman E."/>
            <person name="Gellesch M."/>
            <person name="Goldberg J."/>
            <person name="Griggs A."/>
            <person name="Gujja S."/>
            <person name="Heilman E."/>
            <person name="Heiman D."/>
            <person name="Hepburn T."/>
            <person name="Howarth C."/>
            <person name="Jen D."/>
            <person name="Larson L."/>
            <person name="Lewis B."/>
            <person name="Mehta T."/>
            <person name="Park D."/>
            <person name="Pearson M."/>
            <person name="Roberts A."/>
            <person name="Saif S."/>
            <person name="Shea T."/>
            <person name="Shenoy N."/>
            <person name="Sisk P."/>
            <person name="Stolte C."/>
            <person name="Sykes S."/>
            <person name="Thomson T."/>
            <person name="Walk T."/>
            <person name="White J."/>
            <person name="Yandava C."/>
            <person name="Izard J."/>
            <person name="Baranova O.V."/>
            <person name="Blanton J.M."/>
            <person name="Tanner A.C."/>
            <person name="Dewhirst F.E."/>
            <person name="Haas B."/>
            <person name="Nusbaum C."/>
            <person name="Birren B."/>
        </authorList>
    </citation>
    <scope>NUCLEOTIDE SEQUENCE [LARGE SCALE GENOMIC DNA]</scope>
    <source>
        <strain evidence="2">1-1 BBBD Race 1</strain>
    </source>
</reference>
<keyword evidence="1" id="KW-0732">Signal</keyword>
<sequence>KLSIAAYSLLIALILFVTVVASQGRIPICPNHPCTVEGTKITHPDLLKFIGAKPVDTCRVNGCRTKSRIPQSYYFCESPSCALKTPEGLLIYLVFSQNKSKVKDLPHCSAHPNAKVIMGNLIPASVCADPAADSSQVLAR</sequence>
<gene>
    <name evidence="2" type="ORF">PTTG_25237</name>
</gene>
<reference evidence="3" key="4">
    <citation type="submission" date="2025-05" db="UniProtKB">
        <authorList>
            <consortium name="EnsemblFungi"/>
        </authorList>
    </citation>
    <scope>IDENTIFICATION</scope>
    <source>
        <strain evidence="3">isolate 1-1 / race 1 (BBBD)</strain>
    </source>
</reference>
<feature type="non-terminal residue" evidence="2">
    <location>
        <position position="1"/>
    </location>
</feature>
<feature type="non-terminal residue" evidence="2">
    <location>
        <position position="140"/>
    </location>
</feature>
<evidence type="ECO:0000256" key="1">
    <source>
        <dbReference type="SAM" id="SignalP"/>
    </source>
</evidence>
<dbReference type="VEuPathDB" id="FungiDB:PTTG_25237"/>
<feature type="chain" id="PRO_5008110638" description="Secreted protein" evidence="1">
    <location>
        <begin position="25"/>
        <end position="140"/>
    </location>
</feature>
<feature type="signal peptide" evidence="1">
    <location>
        <begin position="1"/>
        <end position="24"/>
    </location>
</feature>
<keyword evidence="4" id="KW-1185">Reference proteome</keyword>
<evidence type="ECO:0000313" key="2">
    <source>
        <dbReference type="EMBL" id="OAV99640.1"/>
    </source>
</evidence>
<evidence type="ECO:0000313" key="4">
    <source>
        <dbReference type="Proteomes" id="UP000005240"/>
    </source>
</evidence>
<protein>
    <recommendedName>
        <fullName evidence="5">Secreted protein</fullName>
    </recommendedName>
</protein>
<evidence type="ECO:0008006" key="5">
    <source>
        <dbReference type="Google" id="ProtNLM"/>
    </source>
</evidence>